<dbReference type="Gene3D" id="3.40.50.2000">
    <property type="entry name" value="Glycogen Phosphorylase B"/>
    <property type="match status" value="2"/>
</dbReference>
<protein>
    <recommendedName>
        <fullName evidence="3">UDP-N-acetylglucosamine 2-epimerase (non-hydrolyzing)</fullName>
        <ecNumber evidence="3">5.1.3.14</ecNumber>
    </recommendedName>
</protein>
<dbReference type="GO" id="GO:0008761">
    <property type="term" value="F:UDP-N-acetylglucosamine 2-epimerase activity"/>
    <property type="evidence" value="ECO:0007669"/>
    <property type="project" value="UniProtKB-EC"/>
</dbReference>
<name>A0A7S0TW41_HEMAN</name>
<dbReference type="PANTHER" id="PTHR43174:SF2">
    <property type="entry name" value="UDP-N-ACETYLGLUCOSAMINE 2-EPIMERASE"/>
    <property type="match status" value="1"/>
</dbReference>
<comment type="similarity">
    <text evidence="2">Belongs to the UDP-N-acetylglucosamine 2-epimerase family.</text>
</comment>
<dbReference type="EMBL" id="HBFK01020050">
    <property type="protein sequence ID" value="CAD8745939.1"/>
    <property type="molecule type" value="Transcribed_RNA"/>
</dbReference>
<dbReference type="SUPFAM" id="SSF53756">
    <property type="entry name" value="UDP-Glycosyltransferase/glycogen phosphorylase"/>
    <property type="match status" value="1"/>
</dbReference>
<evidence type="ECO:0000256" key="2">
    <source>
        <dbReference type="ARBA" id="ARBA00038209"/>
    </source>
</evidence>
<organism evidence="6">
    <name type="scientific">Hemiselmis andersenii</name>
    <name type="common">Cryptophyte alga</name>
    <dbReference type="NCBI Taxonomy" id="464988"/>
    <lineage>
        <taxon>Eukaryota</taxon>
        <taxon>Cryptophyceae</taxon>
        <taxon>Cryptomonadales</taxon>
        <taxon>Hemiselmidaceae</taxon>
        <taxon>Hemiselmis</taxon>
    </lineage>
</organism>
<proteinExistence type="inferred from homology"/>
<dbReference type="CDD" id="cd03786">
    <property type="entry name" value="GTB_UDP-GlcNAc_2-Epimerase"/>
    <property type="match status" value="1"/>
</dbReference>
<dbReference type="NCBIfam" id="TIGR00236">
    <property type="entry name" value="wecB"/>
    <property type="match status" value="1"/>
</dbReference>
<dbReference type="InterPro" id="IPR003331">
    <property type="entry name" value="UDP_GlcNAc_Epimerase_2_dom"/>
</dbReference>
<dbReference type="EC" id="5.1.3.14" evidence="3"/>
<feature type="domain" description="UDP-N-acetylglucosamine 2-epimerase" evidence="5">
    <location>
        <begin position="70"/>
        <end position="411"/>
    </location>
</feature>
<reference evidence="6" key="1">
    <citation type="submission" date="2021-01" db="EMBL/GenBank/DDBJ databases">
        <authorList>
            <person name="Corre E."/>
            <person name="Pelletier E."/>
            <person name="Niang G."/>
            <person name="Scheremetjew M."/>
            <person name="Finn R."/>
            <person name="Kale V."/>
            <person name="Holt S."/>
            <person name="Cochrane G."/>
            <person name="Meng A."/>
            <person name="Brown T."/>
            <person name="Cohen L."/>
        </authorList>
    </citation>
    <scope>NUCLEOTIDE SEQUENCE</scope>
    <source>
        <strain evidence="6">CCMP441</strain>
    </source>
</reference>
<evidence type="ECO:0000256" key="4">
    <source>
        <dbReference type="SAM" id="MobiDB-lite"/>
    </source>
</evidence>
<evidence type="ECO:0000256" key="3">
    <source>
        <dbReference type="ARBA" id="ARBA00038858"/>
    </source>
</evidence>
<keyword evidence="1" id="KW-0413">Isomerase</keyword>
<accession>A0A7S0TW41</accession>
<dbReference type="InterPro" id="IPR029767">
    <property type="entry name" value="WecB-like"/>
</dbReference>
<evidence type="ECO:0000259" key="5">
    <source>
        <dbReference type="Pfam" id="PF02350"/>
    </source>
</evidence>
<dbReference type="Pfam" id="PF02350">
    <property type="entry name" value="Epimerase_2"/>
    <property type="match status" value="1"/>
</dbReference>
<sequence length="779" mass="85485">MRVRHGSQVSLLALVILAVGTFLVNSTLRLGTDFRSSKYALTCSVAVIVGTRPEVIKVAPVVKRLIERGTSVCIVNTNQQHVMVTSALKRFQLDSVDMSLISGNIYAEGPAAIAGHIMLSLNRFMQQVSPQVVIVQGDTTTAMVGSIAAFYNNITVAHVEAGLRTYDFQNPFPEEFHRRVVAVPSLLNFAPTPRARRALLAENIPSSRIWLSGNTVVDALFDSLSKPIPAAATALLQRIAGVHPKGRLVLVTMHRRESFEAHMEDMCDGVLDLLTQVPDAVVLLPVHTNPRVQATVKHKFGEGQKRLIICDPLEADIFPFILKEATLILTDSGGVQEEAVSLGKALLVMRAATERPEGVEVGNAVVSGRSKEKIASLSVKILTDKAEFDRMSQTHYPYGYGNSSVLITDVILSHMKNGKPTSAPMSAGPHEGGGDKDPAEKQKSWSSHQDPAQRGPLHPAPHVQSHASLLPAPAASRGGQGGGADLVVVLTVFGRATLDLQMRMLQPQTAFKGRKTHVIIFQNGKHQNIDANATKWEERGIWGGSDVTVTFTHSTLETGYYGRFLAPLIVNSQPGAYWWIFDDDVIFGNRYLENCIRVVDSGSIAVRNGRFVGNKREVAPGMEAWHDNYQATWDDDIAYDFGGHIWAGRIEWLKLAWQNPPPTVAQSEDFWISAVLKAKANVGTKKPRCPKPPHPQADVENCACSMWAAVNQVRKKAIVGGDDKVDNQRGSTLVTIHDHYGFRPIPVSERVLHHQVHPPGQKQPFQLKGTFHEQCMWFT</sequence>
<feature type="compositionally biased region" description="Basic and acidic residues" evidence="4">
    <location>
        <begin position="432"/>
        <end position="443"/>
    </location>
</feature>
<dbReference type="AlphaFoldDB" id="A0A7S0TW41"/>
<dbReference type="PANTHER" id="PTHR43174">
    <property type="entry name" value="UDP-N-ACETYLGLUCOSAMINE 2-EPIMERASE"/>
    <property type="match status" value="1"/>
</dbReference>
<evidence type="ECO:0000313" key="6">
    <source>
        <dbReference type="EMBL" id="CAD8745939.1"/>
    </source>
</evidence>
<feature type="region of interest" description="Disordered" evidence="4">
    <location>
        <begin position="417"/>
        <end position="464"/>
    </location>
</feature>
<gene>
    <name evidence="6" type="ORF">HAND1043_LOCUS12435</name>
</gene>
<evidence type="ECO:0000256" key="1">
    <source>
        <dbReference type="ARBA" id="ARBA00023235"/>
    </source>
</evidence>